<evidence type="ECO:0008006" key="2">
    <source>
        <dbReference type="Google" id="ProtNLM"/>
    </source>
</evidence>
<dbReference type="Gene3D" id="3.60.20.10">
    <property type="entry name" value="Glutamine Phosphoribosylpyrophosphate, subunit 1, domain 1"/>
    <property type="match status" value="1"/>
</dbReference>
<feature type="non-terminal residue" evidence="1">
    <location>
        <position position="129"/>
    </location>
</feature>
<accession>X0UEK9</accession>
<dbReference type="AlphaFoldDB" id="X0UEK9"/>
<dbReference type="EMBL" id="BARS01013703">
    <property type="protein sequence ID" value="GAF98837.1"/>
    <property type="molecule type" value="Genomic_DNA"/>
</dbReference>
<name>X0UEK9_9ZZZZ</name>
<dbReference type="InterPro" id="IPR029055">
    <property type="entry name" value="Ntn_hydrolases_N"/>
</dbReference>
<proteinExistence type="predicted"/>
<evidence type="ECO:0000313" key="1">
    <source>
        <dbReference type="EMBL" id="GAF98837.1"/>
    </source>
</evidence>
<dbReference type="PANTHER" id="PTHR39328:SF1">
    <property type="entry name" value="BLL2871 PROTEIN"/>
    <property type="match status" value="1"/>
</dbReference>
<protein>
    <recommendedName>
        <fullName evidence="2">DUF1028 domain-containing protein</fullName>
    </recommendedName>
</protein>
<dbReference type="Pfam" id="PF06267">
    <property type="entry name" value="DUF1028"/>
    <property type="match status" value="1"/>
</dbReference>
<organism evidence="1">
    <name type="scientific">marine sediment metagenome</name>
    <dbReference type="NCBI Taxonomy" id="412755"/>
    <lineage>
        <taxon>unclassified sequences</taxon>
        <taxon>metagenomes</taxon>
        <taxon>ecological metagenomes</taxon>
    </lineage>
</organism>
<comment type="caution">
    <text evidence="1">The sequence shown here is derived from an EMBL/GenBank/DDBJ whole genome shotgun (WGS) entry which is preliminary data.</text>
</comment>
<reference evidence="1" key="1">
    <citation type="journal article" date="2014" name="Front. Microbiol.">
        <title>High frequency of phylogenetically diverse reductive dehalogenase-homologous genes in deep subseafloor sedimentary metagenomes.</title>
        <authorList>
            <person name="Kawai M."/>
            <person name="Futagami T."/>
            <person name="Toyoda A."/>
            <person name="Takaki Y."/>
            <person name="Nishi S."/>
            <person name="Hori S."/>
            <person name="Arai W."/>
            <person name="Tsubouchi T."/>
            <person name="Morono Y."/>
            <person name="Uchiyama I."/>
            <person name="Ito T."/>
            <person name="Fujiyama A."/>
            <person name="Inagaki F."/>
            <person name="Takami H."/>
        </authorList>
    </citation>
    <scope>NUCLEOTIDE SEQUENCE</scope>
    <source>
        <strain evidence="1">Expedition CK06-06</strain>
    </source>
</reference>
<feature type="non-terminal residue" evidence="1">
    <location>
        <position position="1"/>
    </location>
</feature>
<dbReference type="PANTHER" id="PTHR39328">
    <property type="entry name" value="BLL2871 PROTEIN"/>
    <property type="match status" value="1"/>
</dbReference>
<dbReference type="InterPro" id="IPR010430">
    <property type="entry name" value="DUF1028"/>
</dbReference>
<gene>
    <name evidence="1" type="ORF">S01H1_23618</name>
</gene>
<sequence>IAEAGHKTGPNYSMQANLMLKNTVWDAMAEAFETTEGDLADRMMAALEAAQAEGGDIRGMQSAAMLVVRAEPTGLPWQDKLVDIRVDDSPEPLVELRRLLNVTRAYQKMNYGDELLAEEKFDEASEAYA</sequence>
<dbReference type="SUPFAM" id="SSF56235">
    <property type="entry name" value="N-terminal nucleophile aminohydrolases (Ntn hydrolases)"/>
    <property type="match status" value="1"/>
</dbReference>